<dbReference type="Pfam" id="PF03028">
    <property type="entry name" value="Dynein_heavy"/>
    <property type="match status" value="1"/>
</dbReference>
<dbReference type="SMART" id="SM00382">
    <property type="entry name" value="AAA"/>
    <property type="match status" value="2"/>
</dbReference>
<feature type="domain" description="AAA+ ATPase" evidence="17">
    <location>
        <begin position="1588"/>
        <end position="1727"/>
    </location>
</feature>
<dbReference type="FunFam" id="1.20.140.100:FF:000008">
    <property type="entry name" value="Dynein heavy chain domain 1"/>
    <property type="match status" value="1"/>
</dbReference>
<dbReference type="Gene3D" id="1.10.472.130">
    <property type="match status" value="1"/>
</dbReference>
<keyword evidence="6" id="KW-0547">Nucleotide-binding</keyword>
<dbReference type="Gene3D" id="1.20.920.30">
    <property type="match status" value="1"/>
</dbReference>
<evidence type="ECO:0000256" key="10">
    <source>
        <dbReference type="ARBA" id="ARBA00023054"/>
    </source>
</evidence>
<dbReference type="InterPro" id="IPR043157">
    <property type="entry name" value="Dynein_AAA1S"/>
</dbReference>
<dbReference type="GO" id="GO:0003341">
    <property type="term" value="P:cilium movement"/>
    <property type="evidence" value="ECO:0007669"/>
    <property type="project" value="UniProtKB-ARBA"/>
</dbReference>
<reference evidence="19" key="1">
    <citation type="submission" date="2015-09" db="EMBL/GenBank/DDBJ databases">
        <authorList>
            <consortium name="Pathogen Informatics"/>
        </authorList>
    </citation>
    <scope>NUCLEOTIDE SEQUENCE [LARGE SCALE GENOMIC DNA]</scope>
    <source>
        <strain evidence="19">Lake Konstanz</strain>
    </source>
</reference>
<evidence type="ECO:0000256" key="9">
    <source>
        <dbReference type="ARBA" id="ARBA00023017"/>
    </source>
</evidence>
<name>A0A0S4JCE3_BODSA</name>
<dbReference type="Gene3D" id="1.10.8.720">
    <property type="entry name" value="Region D6 of dynein motor"/>
    <property type="match status" value="1"/>
</dbReference>
<dbReference type="GO" id="GO:0008569">
    <property type="term" value="F:minus-end-directed microtubule motor activity"/>
    <property type="evidence" value="ECO:0007669"/>
    <property type="project" value="InterPro"/>
</dbReference>
<dbReference type="FunFam" id="1.20.58.1120:FF:000001">
    <property type="entry name" value="dynein heavy chain 2, axonemal"/>
    <property type="match status" value="1"/>
</dbReference>
<dbReference type="InterPro" id="IPR042222">
    <property type="entry name" value="Dynein_2_N"/>
</dbReference>
<keyword evidence="14" id="KW-0966">Cell projection</keyword>
<dbReference type="GO" id="GO:0005524">
    <property type="term" value="F:ATP binding"/>
    <property type="evidence" value="ECO:0007669"/>
    <property type="project" value="UniProtKB-KW"/>
</dbReference>
<dbReference type="Gene3D" id="1.20.140.100">
    <property type="entry name" value="Dynein heavy chain, N-terminal domain 2"/>
    <property type="match status" value="1"/>
</dbReference>
<dbReference type="Pfam" id="PF18199">
    <property type="entry name" value="Dynein_C"/>
    <property type="match status" value="1"/>
</dbReference>
<dbReference type="GO" id="GO:0051959">
    <property type="term" value="F:dynein light intermediate chain binding"/>
    <property type="evidence" value="ECO:0007669"/>
    <property type="project" value="InterPro"/>
</dbReference>
<dbReference type="FunFam" id="1.10.8.710:FF:000004">
    <property type="entry name" value="Dynein axonemal heavy chain 6"/>
    <property type="match status" value="1"/>
</dbReference>
<evidence type="ECO:0000256" key="16">
    <source>
        <dbReference type="SAM" id="MobiDB-lite"/>
    </source>
</evidence>
<dbReference type="InterPro" id="IPR035706">
    <property type="entry name" value="AAA_9"/>
</dbReference>
<evidence type="ECO:0000256" key="13">
    <source>
        <dbReference type="ARBA" id="ARBA00023212"/>
    </source>
</evidence>
<gene>
    <name evidence="18" type="ORF">BSAL_91085</name>
</gene>
<dbReference type="InterPro" id="IPR004273">
    <property type="entry name" value="Dynein_heavy_D6_P-loop"/>
</dbReference>
<keyword evidence="8" id="KW-0282">Flagellum</keyword>
<dbReference type="FunFam" id="1.20.920.30:FF:000005">
    <property type="entry name" value="Dynein, axonemal, heavy chain 2"/>
    <property type="match status" value="1"/>
</dbReference>
<feature type="coiled-coil region" evidence="15">
    <location>
        <begin position="3363"/>
        <end position="3390"/>
    </location>
</feature>
<evidence type="ECO:0000259" key="17">
    <source>
        <dbReference type="SMART" id="SM00382"/>
    </source>
</evidence>
<keyword evidence="11" id="KW-0969">Cilium</keyword>
<dbReference type="Gene3D" id="1.10.8.1220">
    <property type="match status" value="1"/>
</dbReference>
<dbReference type="Pfam" id="PF22597">
    <property type="entry name" value="DYN_lid"/>
    <property type="match status" value="1"/>
</dbReference>
<evidence type="ECO:0000256" key="5">
    <source>
        <dbReference type="ARBA" id="ARBA00022737"/>
    </source>
</evidence>
<dbReference type="GO" id="GO:0005930">
    <property type="term" value="C:axoneme"/>
    <property type="evidence" value="ECO:0007669"/>
    <property type="project" value="UniProtKB-SubCell"/>
</dbReference>
<proteinExistence type="predicted"/>
<dbReference type="GO" id="GO:0045505">
    <property type="term" value="F:dynein intermediate chain binding"/>
    <property type="evidence" value="ECO:0007669"/>
    <property type="project" value="InterPro"/>
</dbReference>
<evidence type="ECO:0000256" key="11">
    <source>
        <dbReference type="ARBA" id="ARBA00023069"/>
    </source>
</evidence>
<dbReference type="Gene3D" id="3.20.180.20">
    <property type="entry name" value="Dynein heavy chain, N-terminal domain 2"/>
    <property type="match status" value="1"/>
</dbReference>
<dbReference type="FunFam" id="3.40.50.300:FF:000049">
    <property type="entry name" value="Dynein, axonemal, heavy chain 5"/>
    <property type="match status" value="1"/>
</dbReference>
<keyword evidence="5" id="KW-0677">Repeat</keyword>
<evidence type="ECO:0000256" key="1">
    <source>
        <dbReference type="ARBA" id="ARBA00004230"/>
    </source>
</evidence>
<dbReference type="Gene3D" id="1.20.920.20">
    <property type="match status" value="1"/>
</dbReference>
<keyword evidence="13" id="KW-0206">Cytoskeleton</keyword>
<dbReference type="InterPro" id="IPR003593">
    <property type="entry name" value="AAA+_ATPase"/>
</dbReference>
<dbReference type="InterPro" id="IPR043160">
    <property type="entry name" value="Dynein_C_barrel"/>
</dbReference>
<dbReference type="SUPFAM" id="SSF52540">
    <property type="entry name" value="P-loop containing nucleoside triphosphate hydrolases"/>
    <property type="match status" value="4"/>
</dbReference>
<dbReference type="FunFam" id="3.40.50.300:FF:000044">
    <property type="entry name" value="Dynein heavy chain 5, axonemal"/>
    <property type="match status" value="1"/>
</dbReference>
<dbReference type="InterPro" id="IPR041228">
    <property type="entry name" value="Dynein_C"/>
</dbReference>
<dbReference type="Pfam" id="PF12780">
    <property type="entry name" value="AAA_8"/>
    <property type="match status" value="1"/>
</dbReference>
<feature type="compositionally biased region" description="Basic and acidic residues" evidence="16">
    <location>
        <begin position="591"/>
        <end position="600"/>
    </location>
</feature>
<dbReference type="PANTHER" id="PTHR22878">
    <property type="entry name" value="DYNEIN HEAVY CHAIN 6, AXONEMAL-LIKE-RELATED"/>
    <property type="match status" value="1"/>
</dbReference>
<evidence type="ECO:0000256" key="15">
    <source>
        <dbReference type="SAM" id="Coils"/>
    </source>
</evidence>
<keyword evidence="9" id="KW-0243">Dynein</keyword>
<dbReference type="EMBL" id="CYKH01001210">
    <property type="protein sequence ID" value="CUG85918.1"/>
    <property type="molecule type" value="Genomic_DNA"/>
</dbReference>
<dbReference type="FunFam" id="1.20.920.20:FF:000001">
    <property type="entry name" value="dynein heavy chain 2, axonemal"/>
    <property type="match status" value="1"/>
</dbReference>
<feature type="coiled-coil region" evidence="15">
    <location>
        <begin position="3087"/>
        <end position="3121"/>
    </location>
</feature>
<dbReference type="Gene3D" id="3.40.50.300">
    <property type="entry name" value="P-loop containing nucleotide triphosphate hydrolases"/>
    <property type="match status" value="5"/>
</dbReference>
<evidence type="ECO:0000256" key="12">
    <source>
        <dbReference type="ARBA" id="ARBA00023175"/>
    </source>
</evidence>
<feature type="region of interest" description="Disordered" evidence="16">
    <location>
        <begin position="591"/>
        <end position="633"/>
    </location>
</feature>
<evidence type="ECO:0000256" key="3">
    <source>
        <dbReference type="ARBA" id="ARBA00022490"/>
    </source>
</evidence>
<dbReference type="Pfam" id="PF18198">
    <property type="entry name" value="AAA_lid_11"/>
    <property type="match status" value="1"/>
</dbReference>
<dbReference type="Pfam" id="PF12777">
    <property type="entry name" value="MT"/>
    <property type="match status" value="1"/>
</dbReference>
<dbReference type="VEuPathDB" id="TriTrypDB:BSAL_91085"/>
<dbReference type="FunFam" id="1.10.8.1220:FF:000001">
    <property type="entry name" value="Dynein axonemal heavy chain 5"/>
    <property type="match status" value="1"/>
</dbReference>
<feature type="coiled-coil region" evidence="15">
    <location>
        <begin position="944"/>
        <end position="1004"/>
    </location>
</feature>
<dbReference type="OMA" id="CIEWQRY"/>
<comment type="subcellular location">
    <subcellularLocation>
        <location evidence="1">Cell projection</location>
        <location evidence="1">Cilium</location>
        <location evidence="1">Flagellum</location>
    </subcellularLocation>
    <subcellularLocation>
        <location evidence="2">Cytoplasm</location>
        <location evidence="2">Cytoskeleton</location>
        <location evidence="2">Cilium axoneme</location>
    </subcellularLocation>
</comment>
<dbReference type="FunFam" id="3.40.50.300:FF:002141">
    <property type="entry name" value="Dynein heavy chain"/>
    <property type="match status" value="1"/>
</dbReference>
<feature type="domain" description="AAA+ ATPase" evidence="17">
    <location>
        <begin position="2221"/>
        <end position="2370"/>
    </location>
</feature>
<evidence type="ECO:0000256" key="6">
    <source>
        <dbReference type="ARBA" id="ARBA00022741"/>
    </source>
</evidence>
<dbReference type="Pfam" id="PF12774">
    <property type="entry name" value="AAA_6"/>
    <property type="match status" value="1"/>
</dbReference>
<sequence length="4270" mass="488305">MSGERTIKDLVEVVPEALLEGKTEKEKFEISRGFRALARLKEQEAGLTTQAYLKSAPAEQKIPKPQRRIPQTGHSKSIVKVNVPKALVNLRRDKSAVITTSSGLSPKRLARDEFGTVHIDPRSDLATVEMKGSIKNASPSERIALLYTPTANVRTTGRNDVMCAYEYQISYRNVDVPPPPQDEASKASGAGVAGKDPALSHFLPLDEFDNLEFELHAPQAWIELGTECGGTPARSKYHTESDGDVWTACRVTSYDETTNAFRITWNHNGKQKWVKRLNLIFEEEDELMWQERVAQAEELRQVAETNIRLHLYVESIDDNVITPVDEDQVDRILGLVAGEFPLHHLHVVEECIAEMRHMYSVGLKKAVHNYHFRNPVEQKRLGPLCLPAPDADPIHSLNRLLGTIDTPSPNFLGARTYVGENLFTTHALLYDTLLAINVRWRQFENGLLCDTKLKGIALPCELHIFEDSQNKCGSFVSERLREDWSSNVNTTIQNDLDTHFNFYEESMERFVESRMFRFFRMVNIAMSSQLRQLLVATITSYTDFLQRYKVVFPEGFDQQADIVEELGTDTKEREYWEQKAADILERRAKEKALREAAKPQERKKKKPVAEVNPDNDESVRPAGEEGAPEEPSALEFPFVRNEIPYSRCIVDKTQNPNGLRPLFVIRLISNGDSVMFSPLLEEVEDKVKGVFDNFFTYSDNIKGIGDQLFPLLALPPVILKPLDQQEVTVVACKEAIHEVIASNMEGPLQLQRMYQPFEYILKTEIDELVESFTTRKPAPTLDDFDVTLERLRRDMERIRSRTLNEVKFELIRVECEGVKNSLLGKAYNIMRSIMDLLAQQLADDTQTVSAGYKNIFTRVGFEPTTPEELQELKNFIDTVPDQMTKLTEMFQRITEGNDIFLKYKYLTQYDDFVGYWDAFEWPRKVQQQLEDSEFRLKEYRNTFQTELRENCEQLSEDINTLAAQVETFSRVGDDARADEYYEHAKMLDKKLKQYQADIIKYNSREQLFGLPTTQWAHIKEIKTAFEPYYHLWEVASNFNAESERWQSALITALTPKDIDNQVTEWSKKMAVVSKKIKEEAPAEVVRKVRENIERFKPLIPLIYALRSNLQASHWKNIFQICGVDQGKGQQQPGSEVKPLNEYIKMGMLDHIIQIESIATTAKKTFELESELTGMENEWKKLCFEMEPYLDTFKLKASEIMQQVLDENILKTQSILSKPILRQAQNVQTRAFLWAKQLDNIQNTLDEWFKCQNTWAYLEPIFSSADIARSLPHEKGMFTVIDEAWHKIMDVTRQTPQVIARCQDETLLKTLSESNINLEHILRKLQQFLETKRMSFPRFYFISNEELLQILSNSKDPYLVQPYLAKCFEGIKRIHFQDSLDITAMESPEGEVVQFCKKVNPTDHNNMVELWLGAVEEVMAESIRDHLRRSREDYPNRKRTEFIRHWPGQIVIAICSVYWTMEATEAMVSDATGLQGYAEKCTAQLDDLILLVRDRDLKHVERCTLEALVVIEVHARDIIIELADKGIDNPNAFDWLAQLRYYWEDGNLDVRQINASLRYGYEYLGNTGRLVITQLTDRCYRTLMGALHLNYGGAPEGPAGTGKTETTKDLAKALGKYCVVYNCSDQITSKDMAKLFKGLSQSGSWGCFDEFNRIEVQVLSVIAQQVATIQDAIALKKTEFIFEGAQIRLKHGTAVFITMNPGYAGRAELPDNLKALFRPVAMMVPNYAMIGQIQLYSYGFLIGKVLAEKIVATYRLCSEQLSSQDHYDYGMRAVKAVLTAAGRLKRQYPDEDEMILMLRSIQDVNLPKFLAQDVELFKGIISDLFPGVTLPAPDYGAMRKALSTVCDEMNLQLTEYFDLKVFQTYEMIVVRHGMMLVGLSFGGKTKVLQSLSKALGLMKLQKLEEKTRLITMNPKAITMGQLYGKVDQSGEWNDGVLSNAFRSAGVDTTPDRKWLVLDGPVDAVWIENMNTVLDDNKKLCLQNGDIIPMSKSMNMIFEVQDLSHASPATVSRCGMVYVEPDTLGWQCLMDSYLNTVPEFVTSNETYMTCLKGLIEHFMQPMLEVVRKNTATAIPQGGSVSVASFIKLFNTFIKEFDFSETGPREYEDKDVIARLEGWFLFSLTWSVGGCLYNKDRITFNTHLVDLINTVANKDGFKITLPLPENKRTFYDVCFEWTKECRFVDWLDTIPDFHIPEGSEYQEIIVPTADTAKYTYLVNTFIANMCPALLVGDTGTGKTIMMKAILTLLPKETYPLNMIQFSAQTSANDAQKMLDNRCEKRRKGVYGPPIAKKMMVFIDDVNMPQLEEYGAQPPIELLRQFLDHGGWYNHTKDNVDFREVVDLLFLCAMGPPGGGRNPITQRFTRHFNSIAVPSFDESTLKKIFGTLMDWILTRGFNAGLRSLSLGIVSATVEVYETLVERLKPTPEKSHYTFNLRDVSKVFQGISMVNPNRIQDQRKLYMLWTHEVFRAFADRFIDRKDTEWFINELDPLMQKHFKMGYRSVVPTDEPTLFTDFMNEQGLYEEVEDIAEARKMLEDKLDLFNSSPAVRAGRMDLVVFNYVIEHVARICRVLKQPSGNVLLVGVGGSGRHSCTRLAAYLQEYEYLTVTMTKDYKRSDFHDDIRQILLKTGQNGFPVAFTLADTQITDETFLEDVSNLLNTGEVPGIWDSKQDKDTLENAAASLREVAKELGRPDSAESFLQLFVERCKKYLHIVLCFSPVGKTLRDRLRKFPSLVNCTTIDWFREWPEEGLRNVATRFLDDLDLTPDLRVSIRECFVKYHTQVRELGVQYLEEARQNTYVTPTSYLELLGTFSALLEKKRNELTKMRQRYDGGLDQLRKTEESVEVMKQELALMQPELVKKQKITDDLIVEVEKESKIAEAQRALVAVDEAAANETAAAAKKIKDVSQAQVDEAQPLVEQAEKAVQDLDPKQLQEVKALKAPPQGVKFVIEVVMTLLGGTYKPKPQRDPQTGKTFLPYWDHAKSVLLTGEFKNILLQAYPVIVDSAPEEQIEEVKEKMKDDMFKPESIKKTSIALVGVAAYVRAVVEYYKQNKIIKPLVAQAAVAQKEYDVAMASLKVKKEELRIVDEKLAKLTGHLDQVKADKQSLEDKVADTDTKLTRAKKLIEGLGGEKARYLQESKRFAEAYKYVVGDVVVSAGIVAYLGPFQNKYRQKTVVTWLEMCKEKKILGSNDFVFEKFLGNPISIQDWKIQQLPSDSFSVDNAIIMTNSSRYPLLVDPQQQANKWIRNMEGSRLVVVRPTDDGYTRKIAVAVREGRPCLLENVLEDVDPMLENVLLKRLVKEGTSYTVMIDEAVEWNANFKLYITTKLPRPHYRPEVSTKVNLINFMITPQGLQDQLLQEVMLSERREVEEKKNKMTLEAAENKARLKQTEDTILAILSAEGNILDSETAIQELDSAKIQSDKSAKRQEEIDAMEKVSNRTRMQFVPAAQHGAALFFCVTELANIDPMYQYSLQFYIALFKIGLLESEKCEEVEERIQNIRSTFQSSLYVKICRSLFAKDQLLFSFIMCLKLFDVDPAEVRWLLMGGFEQDKGLTANPFPFLPDLAWKYAWRASTQLANFKGFTDVLAQNEDWVRDFYESTEPLSIQTPPAMEKYKDLQWLIVVRCLRTDKIVPAVTSFVQGKLGNFYVEPPFVNLENIVEEIPDPTTAVIFVLSPGADPNAELDRVAEIKGMLGKKLFKLSLGQGQDVPARELIDDGKRQGNWVLLQNCHLYKDFMPDLARIIEDYSRDAVKESVHRDFRLWLTSLPSEDFPVAILQNGVKLVQEPPKGLKANLQRSYLSDPIADAKFFYSCNKPEPWRKMLFGLCFFHSLVQERRKFGPLGWNRPYEFNDTDMRISVRQLHMFINDNAEVPYEALTYLTGHCNYGGRVTDDWDRRCLMATLAVFFSSTILEDDYLFSNDTPEYFAPPHGEHESYVTYIQGLPMDQKPGIFGLHSNADITKDDRDARLLMDATLATQPRESSGGGGSALDPKAIVLQIAKEVHAKLPKLFDTEDIQAKYPILYNQSMNTVLLQECIRYNRLLAIVRKSLSEVQRAIKGEVVMSNDLEQVFNAIYDSKIPDGWRKRSYPSLKPFGSYINDLLDRLNFLQKWIDNGPPPTFWLSGFFFTQSFLTGVMQNYARKKHIEIDKLVWNFTVMHEPDYDTAPEDGCLIHGFYLEGAGWDHENKRLCESKPKELFVKFPILLLTPCRPEEVDTSPSYACPAYKTTDRRGVLSTTGHSTNFIMVMTLPRHPADSENHWVMRGTALFTSLEF</sequence>
<protein>
    <submittedName>
        <fullName evidence="18">Dynein heavy chain, putative</fullName>
    </submittedName>
</protein>
<dbReference type="InterPro" id="IPR042228">
    <property type="entry name" value="Dynein_linker_3"/>
</dbReference>
<dbReference type="InterPro" id="IPR042219">
    <property type="entry name" value="AAA_lid_11_sf"/>
</dbReference>
<evidence type="ECO:0000256" key="4">
    <source>
        <dbReference type="ARBA" id="ARBA00022701"/>
    </source>
</evidence>
<keyword evidence="4" id="KW-0493">Microtubule</keyword>
<dbReference type="PANTHER" id="PTHR22878:SF70">
    <property type="entry name" value="DYNEIN HEAVY CHAIN 2, AXONEMAL"/>
    <property type="match status" value="1"/>
</dbReference>
<dbReference type="InterPro" id="IPR027417">
    <property type="entry name" value="P-loop_NTPase"/>
</dbReference>
<keyword evidence="19" id="KW-1185">Reference proteome</keyword>
<dbReference type="FunFam" id="3.10.490.20:FF:000009">
    <property type="entry name" value="Dynein heavy chain 4"/>
    <property type="match status" value="1"/>
</dbReference>
<dbReference type="InterPro" id="IPR013602">
    <property type="entry name" value="Dynein_heavy_linker"/>
</dbReference>
<dbReference type="Pfam" id="PF08393">
    <property type="entry name" value="DHC_N2"/>
    <property type="match status" value="1"/>
</dbReference>
<keyword evidence="10 15" id="KW-0175">Coiled coil</keyword>
<dbReference type="InterPro" id="IPR024743">
    <property type="entry name" value="Dynein_HC_stalk"/>
</dbReference>
<dbReference type="Pfam" id="PF17852">
    <property type="entry name" value="Dynein_AAA_lid"/>
    <property type="match status" value="1"/>
</dbReference>
<organism evidence="18 19">
    <name type="scientific">Bodo saltans</name>
    <name type="common">Flagellated protozoan</name>
    <dbReference type="NCBI Taxonomy" id="75058"/>
    <lineage>
        <taxon>Eukaryota</taxon>
        <taxon>Discoba</taxon>
        <taxon>Euglenozoa</taxon>
        <taxon>Kinetoplastea</taxon>
        <taxon>Metakinetoplastina</taxon>
        <taxon>Eubodonida</taxon>
        <taxon>Bodonidae</taxon>
        <taxon>Bodo</taxon>
    </lineage>
</organism>
<evidence type="ECO:0000256" key="8">
    <source>
        <dbReference type="ARBA" id="ARBA00022846"/>
    </source>
</evidence>
<dbReference type="CDD" id="cd00009">
    <property type="entry name" value="AAA"/>
    <property type="match status" value="1"/>
</dbReference>
<dbReference type="Gene3D" id="1.20.58.1120">
    <property type="match status" value="1"/>
</dbReference>
<accession>A0A0S4JCE3</accession>
<dbReference type="InterPro" id="IPR024317">
    <property type="entry name" value="Dynein_heavy_chain_D4_dom"/>
</dbReference>
<dbReference type="Gene3D" id="1.20.1270.280">
    <property type="match status" value="1"/>
</dbReference>
<evidence type="ECO:0000313" key="19">
    <source>
        <dbReference type="Proteomes" id="UP000051952"/>
    </source>
</evidence>
<dbReference type="Pfam" id="PF12781">
    <property type="entry name" value="AAA_9"/>
    <property type="match status" value="1"/>
</dbReference>
<dbReference type="FunFam" id="3.40.50.300:FF:000362">
    <property type="entry name" value="Dynein, axonemal, heavy chain 6"/>
    <property type="match status" value="1"/>
</dbReference>
<keyword evidence="12" id="KW-0505">Motor protein</keyword>
<dbReference type="GO" id="GO:0031514">
    <property type="term" value="C:motile cilium"/>
    <property type="evidence" value="ECO:0007669"/>
    <property type="project" value="UniProtKB-SubCell"/>
</dbReference>
<dbReference type="GO" id="GO:0030286">
    <property type="term" value="C:dynein complex"/>
    <property type="evidence" value="ECO:0007669"/>
    <property type="project" value="UniProtKB-KW"/>
</dbReference>
<dbReference type="GO" id="GO:0005874">
    <property type="term" value="C:microtubule"/>
    <property type="evidence" value="ECO:0007669"/>
    <property type="project" value="UniProtKB-KW"/>
</dbReference>
<dbReference type="InterPro" id="IPR035699">
    <property type="entry name" value="AAA_6"/>
</dbReference>
<dbReference type="Gene3D" id="6.10.140.1060">
    <property type="match status" value="1"/>
</dbReference>
<keyword evidence="3" id="KW-0963">Cytoplasm</keyword>
<dbReference type="InterPro" id="IPR041658">
    <property type="entry name" value="AAA_lid_11"/>
</dbReference>
<dbReference type="InterPro" id="IPR026983">
    <property type="entry name" value="DHC"/>
</dbReference>
<dbReference type="InterPro" id="IPR054354">
    <property type="entry name" value="DYNC2H1-like_lid"/>
</dbReference>
<dbReference type="Pfam" id="PF12775">
    <property type="entry name" value="AAA_7"/>
    <property type="match status" value="1"/>
</dbReference>
<keyword evidence="7" id="KW-0067">ATP-binding</keyword>
<evidence type="ECO:0000256" key="7">
    <source>
        <dbReference type="ARBA" id="ARBA00022840"/>
    </source>
</evidence>
<evidence type="ECO:0000256" key="14">
    <source>
        <dbReference type="ARBA" id="ARBA00023273"/>
    </source>
</evidence>
<evidence type="ECO:0000313" key="18">
    <source>
        <dbReference type="EMBL" id="CUG85918.1"/>
    </source>
</evidence>
<dbReference type="OrthoDB" id="5593012at2759"/>
<dbReference type="Gene3D" id="1.10.8.710">
    <property type="match status" value="1"/>
</dbReference>
<dbReference type="FunFam" id="1.10.8.720:FF:000001">
    <property type="entry name" value="dynein heavy chain 7, axonemal"/>
    <property type="match status" value="1"/>
</dbReference>
<dbReference type="InterPro" id="IPR041466">
    <property type="entry name" value="Dynein_AAA5_ext"/>
</dbReference>
<evidence type="ECO:0000256" key="2">
    <source>
        <dbReference type="ARBA" id="ARBA00004430"/>
    </source>
</evidence>
<dbReference type="Gene3D" id="3.10.490.20">
    <property type="match status" value="1"/>
</dbReference>
<dbReference type="Proteomes" id="UP000051952">
    <property type="component" value="Unassembled WGS sequence"/>
</dbReference>
<dbReference type="FunFam" id="3.20.180.20:FF:000003">
    <property type="entry name" value="Dynein heavy chain 12, axonemal"/>
    <property type="match status" value="1"/>
</dbReference>
<dbReference type="FunFam" id="1.20.1270.280:FF:000001">
    <property type="entry name" value="dynein heavy chain 7, axonemal"/>
    <property type="match status" value="1"/>
</dbReference>